<dbReference type="OrthoDB" id="678455at2"/>
<evidence type="ECO:0000313" key="2">
    <source>
        <dbReference type="Proteomes" id="UP000304900"/>
    </source>
</evidence>
<gene>
    <name evidence="1" type="ORF">FDK13_24515</name>
</gene>
<comment type="caution">
    <text evidence="1">The sequence shown here is derived from an EMBL/GenBank/DDBJ whole genome shotgun (WGS) entry which is preliminary data.</text>
</comment>
<organism evidence="1 2">
    <name type="scientific">Dyadobacter frigoris</name>
    <dbReference type="NCBI Taxonomy" id="2576211"/>
    <lineage>
        <taxon>Bacteria</taxon>
        <taxon>Pseudomonadati</taxon>
        <taxon>Bacteroidota</taxon>
        <taxon>Cytophagia</taxon>
        <taxon>Cytophagales</taxon>
        <taxon>Spirosomataceae</taxon>
        <taxon>Dyadobacter</taxon>
    </lineage>
</organism>
<evidence type="ECO:0000313" key="1">
    <source>
        <dbReference type="EMBL" id="TKT89510.1"/>
    </source>
</evidence>
<dbReference type="RefSeq" id="WP_137342647.1">
    <property type="nucleotide sequence ID" value="NZ_SZVO01000012.1"/>
</dbReference>
<name>A0A4U6CXE3_9BACT</name>
<sequence length="102" mass="11671">MFKFISSLKDGFTYDLKSLQPVKSGIIVAHSSTQNAFGLKGFVKAFTHARYNDNVFGGWYHKGSFYFDSCKVFTDKEEAIKFGIENEQIAIFDLDNLQEIRL</sequence>
<dbReference type="Proteomes" id="UP000304900">
    <property type="component" value="Unassembled WGS sequence"/>
</dbReference>
<protein>
    <submittedName>
        <fullName evidence="1">Uncharacterized protein</fullName>
    </submittedName>
</protein>
<accession>A0A4U6CXE3</accession>
<keyword evidence="2" id="KW-1185">Reference proteome</keyword>
<proteinExistence type="predicted"/>
<dbReference type="EMBL" id="SZVO01000012">
    <property type="protein sequence ID" value="TKT89510.1"/>
    <property type="molecule type" value="Genomic_DNA"/>
</dbReference>
<dbReference type="AlphaFoldDB" id="A0A4U6CXE3"/>
<reference evidence="1 2" key="1">
    <citation type="submission" date="2019-05" db="EMBL/GenBank/DDBJ databases">
        <title>Dyadobacter AR-3-8 sp. nov., isolated from arctic soil.</title>
        <authorList>
            <person name="Chaudhary D.K."/>
        </authorList>
    </citation>
    <scope>NUCLEOTIDE SEQUENCE [LARGE SCALE GENOMIC DNA]</scope>
    <source>
        <strain evidence="1 2">AR-3-8</strain>
    </source>
</reference>